<feature type="transmembrane region" description="Helical" evidence="1">
    <location>
        <begin position="34"/>
        <end position="53"/>
    </location>
</feature>
<feature type="transmembrane region" description="Helical" evidence="1">
    <location>
        <begin position="89"/>
        <end position="111"/>
    </location>
</feature>
<dbReference type="RefSeq" id="WP_139230371.1">
    <property type="nucleotide sequence ID" value="NZ_FPAS01000005.1"/>
</dbReference>
<keyword evidence="1" id="KW-0472">Membrane</keyword>
<evidence type="ECO:0000313" key="3">
    <source>
        <dbReference type="Proteomes" id="UP000236454"/>
    </source>
</evidence>
<feature type="transmembrane region" description="Helical" evidence="1">
    <location>
        <begin position="65"/>
        <end position="83"/>
    </location>
</feature>
<organism evidence="2 3">
    <name type="scientific">Lishizhenia tianjinensis</name>
    <dbReference type="NCBI Taxonomy" id="477690"/>
    <lineage>
        <taxon>Bacteria</taxon>
        <taxon>Pseudomonadati</taxon>
        <taxon>Bacteroidota</taxon>
        <taxon>Flavobacteriia</taxon>
        <taxon>Flavobacteriales</taxon>
        <taxon>Crocinitomicaceae</taxon>
        <taxon>Lishizhenia</taxon>
    </lineage>
</organism>
<proteinExistence type="predicted"/>
<feature type="transmembrane region" description="Helical" evidence="1">
    <location>
        <begin position="184"/>
        <end position="210"/>
    </location>
</feature>
<evidence type="ECO:0000256" key="1">
    <source>
        <dbReference type="SAM" id="Phobius"/>
    </source>
</evidence>
<dbReference type="Proteomes" id="UP000236454">
    <property type="component" value="Unassembled WGS sequence"/>
</dbReference>
<keyword evidence="1" id="KW-1133">Transmembrane helix</keyword>
<accession>A0A1I7B9E7</accession>
<gene>
    <name evidence="2" type="ORF">SAMN05216474_2595</name>
</gene>
<sequence>MMKVFKYHKIFIVASLLAILGVLDINQFWLFNKSVPFLVYLLVLVSSLAYGVFQFKKLSLRGKALLLYLFFVLFAEISGQQLLFTLDDVGILLIYTLLSIAGLVLNWMLYTNSVLNSILTNKILVIVTLLGVSVSVLDYLVNLGLIFTPKISISFLCLINVLFSLCYMYALFDRPKLTPLKKDTLFVYSLGNLLIYSTLFWVISFLPVYSKFPKDFLFQYRFVFHTFHILIQIIGYFLIAYALSLEIKHFPKENSGPKAGA</sequence>
<dbReference type="STRING" id="477690.SAMN05216474_2595"/>
<dbReference type="EMBL" id="FPAS01000005">
    <property type="protein sequence ID" value="SFT83803.1"/>
    <property type="molecule type" value="Genomic_DNA"/>
</dbReference>
<feature type="transmembrane region" description="Helical" evidence="1">
    <location>
        <begin position="222"/>
        <end position="243"/>
    </location>
</feature>
<evidence type="ECO:0000313" key="2">
    <source>
        <dbReference type="EMBL" id="SFT83803.1"/>
    </source>
</evidence>
<feature type="transmembrane region" description="Helical" evidence="1">
    <location>
        <begin position="153"/>
        <end position="172"/>
    </location>
</feature>
<dbReference type="AlphaFoldDB" id="A0A1I7B9E7"/>
<keyword evidence="1" id="KW-0812">Transmembrane</keyword>
<reference evidence="2 3" key="1">
    <citation type="submission" date="2016-10" db="EMBL/GenBank/DDBJ databases">
        <authorList>
            <person name="de Groot N.N."/>
        </authorList>
    </citation>
    <scope>NUCLEOTIDE SEQUENCE [LARGE SCALE GENOMIC DNA]</scope>
    <source>
        <strain evidence="2 3">CGMCC 1.7005</strain>
    </source>
</reference>
<name>A0A1I7B9E7_9FLAO</name>
<keyword evidence="3" id="KW-1185">Reference proteome</keyword>
<feature type="transmembrane region" description="Helical" evidence="1">
    <location>
        <begin position="123"/>
        <end position="147"/>
    </location>
</feature>
<protein>
    <submittedName>
        <fullName evidence="2">Uncharacterized protein</fullName>
    </submittedName>
</protein>